<name>A0A8K0T0M2_9HYPO</name>
<reference evidence="2" key="1">
    <citation type="journal article" date="2021" name="Nat. Commun.">
        <title>Genetic determinants of endophytism in the Arabidopsis root mycobiome.</title>
        <authorList>
            <person name="Mesny F."/>
            <person name="Miyauchi S."/>
            <person name="Thiergart T."/>
            <person name="Pickel B."/>
            <person name="Atanasova L."/>
            <person name="Karlsson M."/>
            <person name="Huettel B."/>
            <person name="Barry K.W."/>
            <person name="Haridas S."/>
            <person name="Chen C."/>
            <person name="Bauer D."/>
            <person name="Andreopoulos W."/>
            <person name="Pangilinan J."/>
            <person name="LaButti K."/>
            <person name="Riley R."/>
            <person name="Lipzen A."/>
            <person name="Clum A."/>
            <person name="Drula E."/>
            <person name="Henrissat B."/>
            <person name="Kohler A."/>
            <person name="Grigoriev I.V."/>
            <person name="Martin F.M."/>
            <person name="Hacquard S."/>
        </authorList>
    </citation>
    <scope>NUCLEOTIDE SEQUENCE</scope>
    <source>
        <strain evidence="2">MPI-CAGE-CH-0235</strain>
    </source>
</reference>
<accession>A0A8K0T0M2</accession>
<keyword evidence="3" id="KW-1185">Reference proteome</keyword>
<dbReference type="AlphaFoldDB" id="A0A8K0T0M2"/>
<sequence>MPTTSLQNLRPTPWQPADQDLPPHRPGEGLPGYNKEYVRQVGRASSAGLLTEYRLAGGALTHNSVLINMGIRHSDAVEPVATLEMPITSGEVKLLPSRPDIASGNDHPAPWWEEFLVMLPDVTMSRLPYPLQKALRTPARARVPVHGTQGADCI</sequence>
<evidence type="ECO:0000313" key="3">
    <source>
        <dbReference type="Proteomes" id="UP000813444"/>
    </source>
</evidence>
<comment type="caution">
    <text evidence="2">The sequence shown here is derived from an EMBL/GenBank/DDBJ whole genome shotgun (WGS) entry which is preliminary data.</text>
</comment>
<feature type="compositionally biased region" description="Polar residues" evidence="1">
    <location>
        <begin position="1"/>
        <end position="10"/>
    </location>
</feature>
<gene>
    <name evidence="2" type="ORF">B0I35DRAFT_472825</name>
</gene>
<organism evidence="2 3">
    <name type="scientific">Stachybotrys elegans</name>
    <dbReference type="NCBI Taxonomy" id="80388"/>
    <lineage>
        <taxon>Eukaryota</taxon>
        <taxon>Fungi</taxon>
        <taxon>Dikarya</taxon>
        <taxon>Ascomycota</taxon>
        <taxon>Pezizomycotina</taxon>
        <taxon>Sordariomycetes</taxon>
        <taxon>Hypocreomycetidae</taxon>
        <taxon>Hypocreales</taxon>
        <taxon>Stachybotryaceae</taxon>
        <taxon>Stachybotrys</taxon>
    </lineage>
</organism>
<evidence type="ECO:0000256" key="1">
    <source>
        <dbReference type="SAM" id="MobiDB-lite"/>
    </source>
</evidence>
<dbReference type="Proteomes" id="UP000813444">
    <property type="component" value="Unassembled WGS sequence"/>
</dbReference>
<protein>
    <submittedName>
        <fullName evidence="2">Uncharacterized protein</fullName>
    </submittedName>
</protein>
<feature type="region of interest" description="Disordered" evidence="1">
    <location>
        <begin position="1"/>
        <end position="33"/>
    </location>
</feature>
<proteinExistence type="predicted"/>
<dbReference type="EMBL" id="JAGPNK010000001">
    <property type="protein sequence ID" value="KAH7328073.1"/>
    <property type="molecule type" value="Genomic_DNA"/>
</dbReference>
<evidence type="ECO:0000313" key="2">
    <source>
        <dbReference type="EMBL" id="KAH7328073.1"/>
    </source>
</evidence>